<dbReference type="GeneID" id="25331415"/>
<keyword evidence="3" id="KW-1185">Reference proteome</keyword>
<feature type="region of interest" description="Disordered" evidence="1">
    <location>
        <begin position="1"/>
        <end position="26"/>
    </location>
</feature>
<dbReference type="OrthoDB" id="4472000at2759"/>
<organism evidence="2 3">
    <name type="scientific">Exophiala xenobiotica</name>
    <dbReference type="NCBI Taxonomy" id="348802"/>
    <lineage>
        <taxon>Eukaryota</taxon>
        <taxon>Fungi</taxon>
        <taxon>Dikarya</taxon>
        <taxon>Ascomycota</taxon>
        <taxon>Pezizomycotina</taxon>
        <taxon>Eurotiomycetes</taxon>
        <taxon>Chaetothyriomycetidae</taxon>
        <taxon>Chaetothyriales</taxon>
        <taxon>Herpotrichiellaceae</taxon>
        <taxon>Exophiala</taxon>
    </lineage>
</organism>
<proteinExistence type="predicted"/>
<dbReference type="EMBL" id="KN847322">
    <property type="protein sequence ID" value="KIW50719.1"/>
    <property type="molecule type" value="Genomic_DNA"/>
</dbReference>
<dbReference type="HOGENOM" id="CLU_906244_0_0_1"/>
<sequence length="307" mass="34595">MTTDDQGIVNPPSCGQSAAPGERPNSPTFIGLPKEVRLQILKYTLNPGEGDSRKICYVWNCGLTRKQIVYDEPDGTKCPGFGTKRCPGILLANRQIYEEGREILHKITKFTFCSRVCLRLFSQSVNKDHAKLVEEITCGKTTDTLLTIPFVMIKHNQQKVDNYMMNLVVCSDEVGANLSVFIDDVQDILDTFYEKVTWNKCLLDETPNYLGYKPMRLVLQKAKEEADIQTAAAGIKYINRGAEVTTLPNPPDLDLFWAKVCFWLSTPAKGREPLDVFCDQVDHLFDFDTGESHLEPQLTGLFVVDDD</sequence>
<evidence type="ECO:0000313" key="2">
    <source>
        <dbReference type="EMBL" id="KIW50719.1"/>
    </source>
</evidence>
<dbReference type="RefSeq" id="XP_013311303.1">
    <property type="nucleotide sequence ID" value="XM_013455849.1"/>
</dbReference>
<evidence type="ECO:0000256" key="1">
    <source>
        <dbReference type="SAM" id="MobiDB-lite"/>
    </source>
</evidence>
<dbReference type="AlphaFoldDB" id="A0A0D2ESC7"/>
<accession>A0A0D2ESC7</accession>
<reference evidence="2 3" key="1">
    <citation type="submission" date="2015-01" db="EMBL/GenBank/DDBJ databases">
        <title>The Genome Sequence of Exophiala xenobiotica CBS118157.</title>
        <authorList>
            <consortium name="The Broad Institute Genomics Platform"/>
            <person name="Cuomo C."/>
            <person name="de Hoog S."/>
            <person name="Gorbushina A."/>
            <person name="Stielow B."/>
            <person name="Teixiera M."/>
            <person name="Abouelleil A."/>
            <person name="Chapman S.B."/>
            <person name="Priest M."/>
            <person name="Young S.K."/>
            <person name="Wortman J."/>
            <person name="Nusbaum C."/>
            <person name="Birren B."/>
        </authorList>
    </citation>
    <scope>NUCLEOTIDE SEQUENCE [LARGE SCALE GENOMIC DNA]</scope>
    <source>
        <strain evidence="2 3">CBS 118157</strain>
    </source>
</reference>
<gene>
    <name evidence="2" type="ORF">PV05_09507</name>
</gene>
<dbReference type="Proteomes" id="UP000054342">
    <property type="component" value="Unassembled WGS sequence"/>
</dbReference>
<name>A0A0D2ESC7_9EURO</name>
<protein>
    <submittedName>
        <fullName evidence="2">Uncharacterized protein</fullName>
    </submittedName>
</protein>
<evidence type="ECO:0000313" key="3">
    <source>
        <dbReference type="Proteomes" id="UP000054342"/>
    </source>
</evidence>